<name>A0A7W8GE76_9DEIO</name>
<reference evidence="3 4" key="1">
    <citation type="submission" date="2020-08" db="EMBL/GenBank/DDBJ databases">
        <title>Genomic Encyclopedia of Type Strains, Phase IV (KMG-IV): sequencing the most valuable type-strain genomes for metagenomic binning, comparative biology and taxonomic classification.</title>
        <authorList>
            <person name="Goeker M."/>
        </authorList>
    </citation>
    <scope>NUCLEOTIDE SEQUENCE [LARGE SCALE GENOMIC DNA]</scope>
    <source>
        <strain evidence="3 4">DSM 101791</strain>
    </source>
</reference>
<dbReference type="CDD" id="cd00371">
    <property type="entry name" value="HMA"/>
    <property type="match status" value="1"/>
</dbReference>
<comment type="caution">
    <text evidence="3">The sequence shown here is derived from an EMBL/GenBank/DDBJ whole genome shotgun (WGS) entry which is preliminary data.</text>
</comment>
<dbReference type="PROSITE" id="PS01047">
    <property type="entry name" value="HMA_1"/>
    <property type="match status" value="1"/>
</dbReference>
<dbReference type="Pfam" id="PF00403">
    <property type="entry name" value="HMA"/>
    <property type="match status" value="1"/>
</dbReference>
<dbReference type="InterPro" id="IPR017969">
    <property type="entry name" value="Heavy-metal-associated_CS"/>
</dbReference>
<feature type="domain" description="HMA" evidence="2">
    <location>
        <begin position="1"/>
        <end position="64"/>
    </location>
</feature>
<gene>
    <name evidence="3" type="ORF">HNQ09_001174</name>
</gene>
<sequence>MTTELTISGMSCGHCVKAVEGALKGVPGVQGVQVDLSAGKATVQGEAEQSALIAAVTEEGYGATVAAGQ</sequence>
<keyword evidence="4" id="KW-1185">Reference proteome</keyword>
<proteinExistence type="predicted"/>
<dbReference type="RefSeq" id="WP_184026685.1">
    <property type="nucleotide sequence ID" value="NZ_JACHFN010000003.1"/>
</dbReference>
<keyword evidence="1" id="KW-0479">Metal-binding</keyword>
<dbReference type="AlphaFoldDB" id="A0A7W8GE76"/>
<evidence type="ECO:0000313" key="3">
    <source>
        <dbReference type="EMBL" id="MBB5233744.1"/>
    </source>
</evidence>
<dbReference type="Gene3D" id="3.30.70.100">
    <property type="match status" value="1"/>
</dbReference>
<organism evidence="3 4">
    <name type="scientific">Deinococcus budaensis</name>
    <dbReference type="NCBI Taxonomy" id="1665626"/>
    <lineage>
        <taxon>Bacteria</taxon>
        <taxon>Thermotogati</taxon>
        <taxon>Deinococcota</taxon>
        <taxon>Deinococci</taxon>
        <taxon>Deinococcales</taxon>
        <taxon>Deinococcaceae</taxon>
        <taxon>Deinococcus</taxon>
    </lineage>
</organism>
<dbReference type="Proteomes" id="UP000525389">
    <property type="component" value="Unassembled WGS sequence"/>
</dbReference>
<dbReference type="PROSITE" id="PS50846">
    <property type="entry name" value="HMA_2"/>
    <property type="match status" value="1"/>
</dbReference>
<dbReference type="FunFam" id="3.30.70.100:FF:000001">
    <property type="entry name" value="ATPase copper transporting beta"/>
    <property type="match status" value="1"/>
</dbReference>
<protein>
    <submittedName>
        <fullName evidence="3">Copper chaperone</fullName>
    </submittedName>
</protein>
<dbReference type="GO" id="GO:0046872">
    <property type="term" value="F:metal ion binding"/>
    <property type="evidence" value="ECO:0007669"/>
    <property type="project" value="UniProtKB-KW"/>
</dbReference>
<dbReference type="InterPro" id="IPR036163">
    <property type="entry name" value="HMA_dom_sf"/>
</dbReference>
<dbReference type="EMBL" id="JACHFN010000003">
    <property type="protein sequence ID" value="MBB5233744.1"/>
    <property type="molecule type" value="Genomic_DNA"/>
</dbReference>
<dbReference type="InterPro" id="IPR006121">
    <property type="entry name" value="HMA_dom"/>
</dbReference>
<evidence type="ECO:0000259" key="2">
    <source>
        <dbReference type="PROSITE" id="PS50846"/>
    </source>
</evidence>
<accession>A0A7W8GE76</accession>
<dbReference type="SUPFAM" id="SSF55008">
    <property type="entry name" value="HMA, heavy metal-associated domain"/>
    <property type="match status" value="1"/>
</dbReference>
<evidence type="ECO:0000313" key="4">
    <source>
        <dbReference type="Proteomes" id="UP000525389"/>
    </source>
</evidence>
<evidence type="ECO:0000256" key="1">
    <source>
        <dbReference type="ARBA" id="ARBA00022723"/>
    </source>
</evidence>